<evidence type="ECO:0000256" key="1">
    <source>
        <dbReference type="PROSITE-ProRule" id="PRU01005"/>
    </source>
</evidence>
<sequence length="617" mass="65439">MMLPFSSISCIVIPFLFALDTVAGHGDQKYMDQIREVVSRHPSQCLSPLGKAWFFTTDGTCGKISCKPPFTLCTVSYIARGSQELHYQCTNVPARCLALIRQARLSGNRRYDHPTSPKHVNANGGALAAANPEGAQDGASCEDDSSQGSSTAVASFGGTPFLGPIYILPISGCSNGHEKCCDWASKGECNKNPVMMKTLCKQACGTCGCRAEEVMLCQPAVNLISCKPPKKGSCKPKETVVTPEAPEEVEYPTVETEQPGEAVEPEVTGQAVLPTEAEATKEPIPEETAPPEAAGVEEPSAETHPAEVEVPGETWPPEIVTEAVEPVTTVEVDSISEAETPATEAPIEPEQPAEVVTEAHEDTASEFPEEIITEAPGEVETVAPSETYTEAPAVQPAEVETQSPVELSTEAPAAECETEAPPMTELQKTTGAEVLETEHEDNVQPSVIPEVTEEIFTEPSPAETDNGQPIGPEGPASEVAEEVTPETTPQPPGTSAPRPLGEVTYGPPAYPTSTCPDAVVTCAFWANKGECDKNPYWMKPNCQKSCNSCGSTVGSINKPQSKPGCDNQHELCQFWKSIGECASNMNYMASKCPLSCESCGKRPLFPVGPSAGMGYGG</sequence>
<comment type="caution">
    <text evidence="1">Lacks conserved residue(s) required for the propagation of feature annotation.</text>
</comment>
<dbReference type="Proteomes" id="UP000046395">
    <property type="component" value="Unassembled WGS sequence"/>
</dbReference>
<evidence type="ECO:0000259" key="4">
    <source>
        <dbReference type="PROSITE" id="PS51670"/>
    </source>
</evidence>
<feature type="region of interest" description="Disordered" evidence="2">
    <location>
        <begin position="459"/>
        <end position="499"/>
    </location>
</feature>
<dbReference type="SMART" id="SM00254">
    <property type="entry name" value="ShKT"/>
    <property type="match status" value="3"/>
</dbReference>
<dbReference type="PANTHER" id="PTHR21724:SF109">
    <property type="entry name" value="SHKT DOMAIN-CONTAINING PROTEIN"/>
    <property type="match status" value="1"/>
</dbReference>
<feature type="compositionally biased region" description="Low complexity" evidence="2">
    <location>
        <begin position="409"/>
        <end position="425"/>
    </location>
</feature>
<evidence type="ECO:0000313" key="5">
    <source>
        <dbReference type="Proteomes" id="UP000046395"/>
    </source>
</evidence>
<feature type="compositionally biased region" description="Low complexity" evidence="2">
    <location>
        <begin position="286"/>
        <end position="298"/>
    </location>
</feature>
<reference evidence="6" key="1">
    <citation type="submission" date="2019-12" db="UniProtKB">
        <authorList>
            <consortium name="WormBaseParasite"/>
        </authorList>
    </citation>
    <scope>IDENTIFICATION</scope>
</reference>
<feature type="disulfide bond" evidence="1">
    <location>
        <begin position="515"/>
        <end position="549"/>
    </location>
</feature>
<dbReference type="WBParaSite" id="TMUE_2000006359.1">
    <property type="protein sequence ID" value="TMUE_2000006359.1"/>
    <property type="gene ID" value="WBGene00293159"/>
</dbReference>
<dbReference type="InterPro" id="IPR003582">
    <property type="entry name" value="ShKT_dom"/>
</dbReference>
<feature type="disulfide bond" evidence="1">
    <location>
        <begin position="173"/>
        <end position="207"/>
    </location>
</feature>
<feature type="region of interest" description="Disordered" evidence="2">
    <location>
        <begin position="235"/>
        <end position="315"/>
    </location>
</feature>
<dbReference type="AlphaFoldDB" id="A0A5S6QGN7"/>
<dbReference type="PROSITE" id="PS51670">
    <property type="entry name" value="SHKT"/>
    <property type="match status" value="3"/>
</dbReference>
<feature type="region of interest" description="Disordered" evidence="2">
    <location>
        <begin position="384"/>
        <end position="425"/>
    </location>
</feature>
<evidence type="ECO:0000256" key="2">
    <source>
        <dbReference type="SAM" id="MobiDB-lite"/>
    </source>
</evidence>
<feature type="domain" description="ShKT" evidence="4">
    <location>
        <begin position="515"/>
        <end position="549"/>
    </location>
</feature>
<feature type="disulfide bond" evidence="1">
    <location>
        <begin position="565"/>
        <end position="599"/>
    </location>
</feature>
<protein>
    <submittedName>
        <fullName evidence="6">ShKT domain-containing protein</fullName>
    </submittedName>
</protein>
<name>A0A5S6QGN7_TRIMR</name>
<keyword evidence="1" id="KW-1015">Disulfide bond</keyword>
<feature type="domain" description="ShKT" evidence="4">
    <location>
        <begin position="565"/>
        <end position="599"/>
    </location>
</feature>
<dbReference type="PANTHER" id="PTHR21724">
    <property type="entry name" value="SHKT DOMAIN-CONTAINING PROTEIN"/>
    <property type="match status" value="1"/>
</dbReference>
<proteinExistence type="predicted"/>
<evidence type="ECO:0000256" key="3">
    <source>
        <dbReference type="SAM" id="SignalP"/>
    </source>
</evidence>
<feature type="chain" id="PRO_5024386317" evidence="3">
    <location>
        <begin position="19"/>
        <end position="617"/>
    </location>
</feature>
<feature type="signal peptide" evidence="3">
    <location>
        <begin position="1"/>
        <end position="18"/>
    </location>
</feature>
<keyword evidence="3" id="KW-0732">Signal</keyword>
<organism evidence="5 6">
    <name type="scientific">Trichuris muris</name>
    <name type="common">Mouse whipworm</name>
    <dbReference type="NCBI Taxonomy" id="70415"/>
    <lineage>
        <taxon>Eukaryota</taxon>
        <taxon>Metazoa</taxon>
        <taxon>Ecdysozoa</taxon>
        <taxon>Nematoda</taxon>
        <taxon>Enoplea</taxon>
        <taxon>Dorylaimia</taxon>
        <taxon>Trichinellida</taxon>
        <taxon>Trichuridae</taxon>
        <taxon>Trichuris</taxon>
    </lineage>
</organism>
<keyword evidence="5" id="KW-1185">Reference proteome</keyword>
<feature type="compositionally biased region" description="Low complexity" evidence="2">
    <location>
        <begin position="337"/>
        <end position="354"/>
    </location>
</feature>
<evidence type="ECO:0000313" key="6">
    <source>
        <dbReference type="WBParaSite" id="TMUE_2000006359.1"/>
    </source>
</evidence>
<dbReference type="STRING" id="70415.A0A5S6QGN7"/>
<feature type="domain" description="ShKT" evidence="4">
    <location>
        <begin position="173"/>
        <end position="207"/>
    </location>
</feature>
<accession>A0A5S6QGN7</accession>
<feature type="region of interest" description="Disordered" evidence="2">
    <location>
        <begin position="337"/>
        <end position="370"/>
    </location>
</feature>
<dbReference type="Pfam" id="PF01549">
    <property type="entry name" value="ShK"/>
    <property type="match status" value="3"/>
</dbReference>